<keyword evidence="6" id="KW-0256">Endoplasmic reticulum</keyword>
<dbReference type="Proteomes" id="UP000663760">
    <property type="component" value="Chromosome 4"/>
</dbReference>
<dbReference type="PANTHER" id="PTHR43550:SF3">
    <property type="entry name" value="3-KETODIHYDROSPHINGOSINE REDUCTASE"/>
    <property type="match status" value="1"/>
</dbReference>
<evidence type="ECO:0000256" key="6">
    <source>
        <dbReference type="ARBA" id="ARBA00022824"/>
    </source>
</evidence>
<evidence type="ECO:0000256" key="5">
    <source>
        <dbReference type="ARBA" id="ARBA00022741"/>
    </source>
</evidence>
<protein>
    <recommendedName>
        <fullName evidence="11">3-dehydrosphinganine reductase</fullName>
        <ecNumber evidence="11">1.1.1.102</ecNumber>
    </recommendedName>
    <alternativeName>
        <fullName evidence="14">3-ketodihydrosphingosine reductase</fullName>
    </alternativeName>
    <alternativeName>
        <fullName evidence="13">3-ketosphinganine reductase</fullName>
    </alternativeName>
</protein>
<evidence type="ECO:0000256" key="1">
    <source>
        <dbReference type="ARBA" id="ARBA00004240"/>
    </source>
</evidence>
<evidence type="ECO:0000256" key="2">
    <source>
        <dbReference type="ARBA" id="ARBA00004760"/>
    </source>
</evidence>
<evidence type="ECO:0000256" key="15">
    <source>
        <dbReference type="SAM" id="SignalP"/>
    </source>
</evidence>
<evidence type="ECO:0000313" key="16">
    <source>
        <dbReference type="EMBL" id="CAA7395539.1"/>
    </source>
</evidence>
<dbReference type="SUPFAM" id="SSF51735">
    <property type="entry name" value="NAD(P)-binding Rossmann-fold domains"/>
    <property type="match status" value="1"/>
</dbReference>
<dbReference type="Pfam" id="PF00106">
    <property type="entry name" value="adh_short"/>
    <property type="match status" value="1"/>
</dbReference>
<comment type="catalytic activity">
    <reaction evidence="12">
        <text>sphinganine + NADP(+) = 3-oxosphinganine + NADPH + H(+)</text>
        <dbReference type="Rhea" id="RHEA:22640"/>
        <dbReference type="ChEBI" id="CHEBI:15378"/>
        <dbReference type="ChEBI" id="CHEBI:57783"/>
        <dbReference type="ChEBI" id="CHEBI:57817"/>
        <dbReference type="ChEBI" id="CHEBI:58299"/>
        <dbReference type="ChEBI" id="CHEBI:58349"/>
        <dbReference type="EC" id="1.1.1.102"/>
    </reaction>
</comment>
<dbReference type="InterPro" id="IPR020904">
    <property type="entry name" value="Sc_DH/Rdtase_CS"/>
</dbReference>
<sequence length="343" mass="36409">MVQGLLLAAAVPALALALPAAVFHLVPPRPASVPIKGRHVFVTGGSYGIGLAIAKRAAAEGAAKVSLLARGLDKLEAAREEILRDTSCREVAIFSVDVREEGAVKRAVEAAGPIDVLICNHGVFFPIELENQDTEEIKLTLDVNLMGNFHLIKAALPTMKAGASASAPRSIAIISSQAGQVGIYGYAAYSASKFALRGLAESLQQELIGHNVHVSLVFPPDTETPGFAEEVKRRPEATAAIASSSGAMTAAAVAEKVLRGIKAAAFTVTCNFEGVMLSLATAGMSSQRSWAMALAEILGSGFMRFLGIYYQYSWYRTIARCQGKQKNKKRGPIYKGLSYVIFN</sequence>
<dbReference type="GO" id="GO:0006666">
    <property type="term" value="P:3-keto-sphinganine metabolic process"/>
    <property type="evidence" value="ECO:0007669"/>
    <property type="project" value="InterPro"/>
</dbReference>
<dbReference type="FunFam" id="3.40.50.720:FF:000165">
    <property type="entry name" value="3-ketodihydrosphingosine reductase"/>
    <property type="match status" value="1"/>
</dbReference>
<evidence type="ECO:0000256" key="13">
    <source>
        <dbReference type="ARBA" id="ARBA00081952"/>
    </source>
</evidence>
<comment type="subcellular location">
    <subcellularLocation>
        <location evidence="1">Endoplasmic reticulum</location>
    </subcellularLocation>
</comment>
<dbReference type="GO" id="GO:0030148">
    <property type="term" value="P:sphingolipid biosynthetic process"/>
    <property type="evidence" value="ECO:0007669"/>
    <property type="project" value="InterPro"/>
</dbReference>
<dbReference type="PROSITE" id="PS00061">
    <property type="entry name" value="ADH_SHORT"/>
    <property type="match status" value="1"/>
</dbReference>
<name>A0A7I8KCM2_SPIIN</name>
<evidence type="ECO:0000256" key="14">
    <source>
        <dbReference type="ARBA" id="ARBA00083783"/>
    </source>
</evidence>
<organism evidence="16 17">
    <name type="scientific">Spirodela intermedia</name>
    <name type="common">Intermediate duckweed</name>
    <dbReference type="NCBI Taxonomy" id="51605"/>
    <lineage>
        <taxon>Eukaryota</taxon>
        <taxon>Viridiplantae</taxon>
        <taxon>Streptophyta</taxon>
        <taxon>Embryophyta</taxon>
        <taxon>Tracheophyta</taxon>
        <taxon>Spermatophyta</taxon>
        <taxon>Magnoliopsida</taxon>
        <taxon>Liliopsida</taxon>
        <taxon>Araceae</taxon>
        <taxon>Lemnoideae</taxon>
        <taxon>Spirodela</taxon>
    </lineage>
</organism>
<dbReference type="GO" id="GO:0047560">
    <property type="term" value="F:3-dehydrosphinganine reductase activity"/>
    <property type="evidence" value="ECO:0007669"/>
    <property type="project" value="UniProtKB-EC"/>
</dbReference>
<evidence type="ECO:0000256" key="4">
    <source>
        <dbReference type="ARBA" id="ARBA00006484"/>
    </source>
</evidence>
<evidence type="ECO:0000256" key="7">
    <source>
        <dbReference type="ARBA" id="ARBA00022857"/>
    </source>
</evidence>
<feature type="chain" id="PRO_5029554934" description="3-dehydrosphinganine reductase" evidence="15">
    <location>
        <begin position="18"/>
        <end position="343"/>
    </location>
</feature>
<keyword evidence="7" id="KW-0521">NADP</keyword>
<dbReference type="AlphaFoldDB" id="A0A7I8KCM2"/>
<keyword evidence="10" id="KW-0443">Lipid metabolism</keyword>
<evidence type="ECO:0000313" key="17">
    <source>
        <dbReference type="Proteomes" id="UP000663760"/>
    </source>
</evidence>
<keyword evidence="5" id="KW-0547">Nucleotide-binding</keyword>
<dbReference type="EC" id="1.1.1.102" evidence="11"/>
<dbReference type="PANTHER" id="PTHR43550">
    <property type="entry name" value="3-KETODIHYDROSPHINGOSINE REDUCTASE"/>
    <property type="match status" value="1"/>
</dbReference>
<keyword evidence="15" id="KW-0732">Signal</keyword>
<dbReference type="PRINTS" id="PR00081">
    <property type="entry name" value="GDHRDH"/>
</dbReference>
<dbReference type="GO" id="GO:0005789">
    <property type="term" value="C:endoplasmic reticulum membrane"/>
    <property type="evidence" value="ECO:0007669"/>
    <property type="project" value="TreeGrafter"/>
</dbReference>
<dbReference type="GO" id="GO:0000166">
    <property type="term" value="F:nucleotide binding"/>
    <property type="evidence" value="ECO:0007669"/>
    <property type="project" value="UniProtKB-KW"/>
</dbReference>
<dbReference type="InterPro" id="IPR002347">
    <property type="entry name" value="SDR_fam"/>
</dbReference>
<dbReference type="Gene3D" id="3.40.50.720">
    <property type="entry name" value="NAD(P)-binding Rossmann-like Domain"/>
    <property type="match status" value="1"/>
</dbReference>
<comment type="pathway">
    <text evidence="3">Sphingolipid metabolism.</text>
</comment>
<gene>
    <name evidence="16" type="ORF">SI8410_04006200</name>
</gene>
<evidence type="ECO:0000256" key="10">
    <source>
        <dbReference type="ARBA" id="ARBA00023098"/>
    </source>
</evidence>
<evidence type="ECO:0000256" key="12">
    <source>
        <dbReference type="ARBA" id="ARBA00050489"/>
    </source>
</evidence>
<evidence type="ECO:0000256" key="8">
    <source>
        <dbReference type="ARBA" id="ARBA00022919"/>
    </source>
</evidence>
<evidence type="ECO:0000256" key="3">
    <source>
        <dbReference type="ARBA" id="ARBA00004991"/>
    </source>
</evidence>
<reference evidence="16" key="1">
    <citation type="submission" date="2020-02" db="EMBL/GenBank/DDBJ databases">
        <authorList>
            <person name="Scholz U."/>
            <person name="Mascher M."/>
            <person name="Fiebig A."/>
        </authorList>
    </citation>
    <scope>NUCLEOTIDE SEQUENCE</scope>
</reference>
<dbReference type="EMBL" id="LR746267">
    <property type="protein sequence ID" value="CAA7395539.1"/>
    <property type="molecule type" value="Genomic_DNA"/>
</dbReference>
<comment type="similarity">
    <text evidence="4">Belongs to the short-chain dehydrogenases/reductases (SDR) family.</text>
</comment>
<dbReference type="OrthoDB" id="37659at2759"/>
<dbReference type="CDD" id="cd08939">
    <property type="entry name" value="KDSR-like_SDR_c"/>
    <property type="match status" value="1"/>
</dbReference>
<dbReference type="InterPro" id="IPR045022">
    <property type="entry name" value="KDSR-like"/>
</dbReference>
<evidence type="ECO:0000256" key="9">
    <source>
        <dbReference type="ARBA" id="ARBA00023002"/>
    </source>
</evidence>
<keyword evidence="9" id="KW-0560">Oxidoreductase</keyword>
<proteinExistence type="inferred from homology"/>
<comment type="pathway">
    <text evidence="2">Lipid metabolism; sphingolipid metabolism.</text>
</comment>
<keyword evidence="17" id="KW-1185">Reference proteome</keyword>
<feature type="signal peptide" evidence="15">
    <location>
        <begin position="1"/>
        <end position="17"/>
    </location>
</feature>
<accession>A0A7I8KCM2</accession>
<evidence type="ECO:0000256" key="11">
    <source>
        <dbReference type="ARBA" id="ARBA00026112"/>
    </source>
</evidence>
<keyword evidence="8" id="KW-0746">Sphingolipid metabolism</keyword>
<dbReference type="InterPro" id="IPR036291">
    <property type="entry name" value="NAD(P)-bd_dom_sf"/>
</dbReference>